<evidence type="ECO:0000256" key="4">
    <source>
        <dbReference type="SAM" id="SignalP"/>
    </source>
</evidence>
<keyword evidence="3" id="KW-0443">Lipid metabolism</keyword>
<keyword evidence="1" id="KW-0378">Hydrolase</keyword>
<dbReference type="Gene3D" id="3.40.50.1820">
    <property type="entry name" value="alpha/beta hydrolase"/>
    <property type="match status" value="1"/>
</dbReference>
<proteinExistence type="predicted"/>
<gene>
    <name evidence="5" type="ORF">ACFPN2_25685</name>
</gene>
<keyword evidence="2" id="KW-0442">Lipid degradation</keyword>
<keyword evidence="4" id="KW-0732">Signal</keyword>
<dbReference type="Pfam" id="PF03403">
    <property type="entry name" value="PAF-AH_p_II"/>
    <property type="match status" value="1"/>
</dbReference>
<dbReference type="RefSeq" id="WP_380601945.1">
    <property type="nucleotide sequence ID" value="NZ_JBHSDU010000014.1"/>
</dbReference>
<accession>A0ABV8SY29</accession>
<dbReference type="EMBL" id="JBHSDU010000014">
    <property type="protein sequence ID" value="MFC4312501.1"/>
    <property type="molecule type" value="Genomic_DNA"/>
</dbReference>
<protein>
    <recommendedName>
        <fullName evidence="7">Platelet-activating factor acetylhydrolase</fullName>
    </recommendedName>
</protein>
<comment type="caution">
    <text evidence="5">The sequence shown here is derived from an EMBL/GenBank/DDBJ whole genome shotgun (WGS) entry which is preliminary data.</text>
</comment>
<dbReference type="PANTHER" id="PTHR10272:SF0">
    <property type="entry name" value="PLATELET-ACTIVATING FACTOR ACETYLHYDROLASE"/>
    <property type="match status" value="1"/>
</dbReference>
<dbReference type="InterPro" id="IPR029058">
    <property type="entry name" value="AB_hydrolase_fold"/>
</dbReference>
<dbReference type="Proteomes" id="UP001595904">
    <property type="component" value="Unassembled WGS sequence"/>
</dbReference>
<organism evidence="5 6">
    <name type="scientific">Steroidobacter flavus</name>
    <dbReference type="NCBI Taxonomy" id="1842136"/>
    <lineage>
        <taxon>Bacteria</taxon>
        <taxon>Pseudomonadati</taxon>
        <taxon>Pseudomonadota</taxon>
        <taxon>Gammaproteobacteria</taxon>
        <taxon>Steroidobacterales</taxon>
        <taxon>Steroidobacteraceae</taxon>
        <taxon>Steroidobacter</taxon>
    </lineage>
</organism>
<evidence type="ECO:0000256" key="1">
    <source>
        <dbReference type="ARBA" id="ARBA00022801"/>
    </source>
</evidence>
<evidence type="ECO:0000256" key="2">
    <source>
        <dbReference type="ARBA" id="ARBA00022963"/>
    </source>
</evidence>
<reference evidence="6" key="1">
    <citation type="journal article" date="2019" name="Int. J. Syst. Evol. Microbiol.">
        <title>The Global Catalogue of Microorganisms (GCM) 10K type strain sequencing project: providing services to taxonomists for standard genome sequencing and annotation.</title>
        <authorList>
            <consortium name="The Broad Institute Genomics Platform"/>
            <consortium name="The Broad Institute Genome Sequencing Center for Infectious Disease"/>
            <person name="Wu L."/>
            <person name="Ma J."/>
        </authorList>
    </citation>
    <scope>NUCLEOTIDE SEQUENCE [LARGE SCALE GENOMIC DNA]</scope>
    <source>
        <strain evidence="6">CGMCC 1.10759</strain>
    </source>
</reference>
<dbReference type="PANTHER" id="PTHR10272">
    <property type="entry name" value="PLATELET-ACTIVATING FACTOR ACETYLHYDROLASE"/>
    <property type="match status" value="1"/>
</dbReference>
<feature type="chain" id="PRO_5045731083" description="Platelet-activating factor acetylhydrolase" evidence="4">
    <location>
        <begin position="24"/>
        <end position="436"/>
    </location>
</feature>
<feature type="signal peptide" evidence="4">
    <location>
        <begin position="1"/>
        <end position="23"/>
    </location>
</feature>
<keyword evidence="6" id="KW-1185">Reference proteome</keyword>
<sequence>MGQSFVCMIVAAWAAFASAPASASALPMTDGKYDVGVVRSEFVDLSRRLDAADPASGPRRLPAIVWYPAKGRAVGGAAYMEGDAATITLPAIARNFKYAVEDLHALTVTRMNVRPGATPARQSQGFPVVVFSHGFFLYPEQNSVLASRLASHGYIVVSIAHPGDVADVRLEDGSVAATKLAGLGDDPRFADALKALSGGKDLTTVRDALPVYAESFPATRLGRSFAEWRDDTLAVAKAIVDKKEPQKLRGVLTAADRSRLAFAGMSFGGATSGTTCKLVDACRAAVNLDGQNFDPDLFDRPVGRPFLLLLSDWARYSLFDGQPRDADFSPNDLAYESWNKTGQDRDVLRVRLEGIRHMGFTDLVALLEGPKRVERVGDIAGDEALSAIGDVVLAFLDAHVRDGKVENIDRAIERHPALERHEPTRLQRWVGESHQH</sequence>
<dbReference type="SUPFAM" id="SSF53474">
    <property type="entry name" value="alpha/beta-Hydrolases"/>
    <property type="match status" value="1"/>
</dbReference>
<name>A0ABV8SY29_9GAMM</name>
<evidence type="ECO:0000313" key="6">
    <source>
        <dbReference type="Proteomes" id="UP001595904"/>
    </source>
</evidence>
<evidence type="ECO:0000256" key="3">
    <source>
        <dbReference type="ARBA" id="ARBA00023098"/>
    </source>
</evidence>
<evidence type="ECO:0008006" key="7">
    <source>
        <dbReference type="Google" id="ProtNLM"/>
    </source>
</evidence>
<evidence type="ECO:0000313" key="5">
    <source>
        <dbReference type="EMBL" id="MFC4312501.1"/>
    </source>
</evidence>